<keyword evidence="3 6" id="KW-0862">Zinc</keyword>
<dbReference type="GO" id="GO:0051903">
    <property type="term" value="F:S-(hydroxymethyl)glutathione dehydrogenase [NAD(P)+] activity"/>
    <property type="evidence" value="ECO:0007669"/>
    <property type="project" value="TreeGrafter"/>
</dbReference>
<evidence type="ECO:0000256" key="2">
    <source>
        <dbReference type="ARBA" id="ARBA00022723"/>
    </source>
</evidence>
<dbReference type="InterPro" id="IPR013149">
    <property type="entry name" value="ADH-like_C"/>
</dbReference>
<keyword evidence="5" id="KW-0520">NAD</keyword>
<dbReference type="Pfam" id="PF08240">
    <property type="entry name" value="ADH_N"/>
    <property type="match status" value="1"/>
</dbReference>
<dbReference type="SUPFAM" id="SSF50129">
    <property type="entry name" value="GroES-like"/>
    <property type="match status" value="2"/>
</dbReference>
<accession>A0A2W5Q105</accession>
<name>A0A2W5Q105_RHOSU</name>
<reference evidence="8 9" key="1">
    <citation type="submission" date="2017-08" db="EMBL/GenBank/DDBJ databases">
        <title>Infants hospitalized years apart are colonized by the same room-sourced microbial strains.</title>
        <authorList>
            <person name="Brooks B."/>
            <person name="Olm M.R."/>
            <person name="Firek B.A."/>
            <person name="Baker R."/>
            <person name="Thomas B.C."/>
            <person name="Morowitz M.J."/>
            <person name="Banfield J.F."/>
        </authorList>
    </citation>
    <scope>NUCLEOTIDE SEQUENCE [LARGE SCALE GENOMIC DNA]</scope>
    <source>
        <strain evidence="8">S2_005_002_R2_34</strain>
    </source>
</reference>
<organism evidence="8 9">
    <name type="scientific">Rhodovulum sulfidophilum</name>
    <name type="common">Rhodobacter sulfidophilus</name>
    <dbReference type="NCBI Taxonomy" id="35806"/>
    <lineage>
        <taxon>Bacteria</taxon>
        <taxon>Pseudomonadati</taxon>
        <taxon>Pseudomonadota</taxon>
        <taxon>Alphaproteobacteria</taxon>
        <taxon>Rhodobacterales</taxon>
        <taxon>Paracoccaceae</taxon>
        <taxon>Rhodovulum</taxon>
    </lineage>
</organism>
<dbReference type="InterPro" id="IPR013154">
    <property type="entry name" value="ADH-like_N"/>
</dbReference>
<comment type="cofactor">
    <cofactor evidence="1 6">
        <name>Zn(2+)</name>
        <dbReference type="ChEBI" id="CHEBI:29105"/>
    </cofactor>
</comment>
<dbReference type="InterPro" id="IPR020843">
    <property type="entry name" value="ER"/>
</dbReference>
<dbReference type="Gene3D" id="3.40.50.720">
    <property type="entry name" value="NAD(P)-binding Rossmann-like Domain"/>
    <property type="match status" value="1"/>
</dbReference>
<evidence type="ECO:0000259" key="7">
    <source>
        <dbReference type="SMART" id="SM00829"/>
    </source>
</evidence>
<evidence type="ECO:0000313" key="9">
    <source>
        <dbReference type="Proteomes" id="UP000249185"/>
    </source>
</evidence>
<comment type="similarity">
    <text evidence="6">Belongs to the zinc-containing alcohol dehydrogenase family.</text>
</comment>
<dbReference type="FunFam" id="3.40.50.720:FF:000003">
    <property type="entry name" value="S-(hydroxymethyl)glutathione dehydrogenase"/>
    <property type="match status" value="1"/>
</dbReference>
<dbReference type="InterPro" id="IPR036291">
    <property type="entry name" value="NAD(P)-bd_dom_sf"/>
</dbReference>
<comment type="caution">
    <text evidence="8">The sequence shown here is derived from an EMBL/GenBank/DDBJ whole genome shotgun (WGS) entry which is preliminary data.</text>
</comment>
<protein>
    <submittedName>
        <fullName evidence="8">Alcohol dehydrogenase</fullName>
    </submittedName>
</protein>
<evidence type="ECO:0000256" key="6">
    <source>
        <dbReference type="RuleBase" id="RU361277"/>
    </source>
</evidence>
<dbReference type="PANTHER" id="PTHR43880">
    <property type="entry name" value="ALCOHOL DEHYDROGENASE"/>
    <property type="match status" value="1"/>
</dbReference>
<dbReference type="CDD" id="cd08279">
    <property type="entry name" value="Zn_ADH_class_III"/>
    <property type="match status" value="1"/>
</dbReference>
<dbReference type="Proteomes" id="UP000249185">
    <property type="component" value="Unassembled WGS sequence"/>
</dbReference>
<dbReference type="AlphaFoldDB" id="A0A2W5Q105"/>
<sequence>MTFRASVLRAPRTPLATETVALTGLAARDVLVRIRAAGLCHTDLEVIDGGLRQPFPIVLGHEAAGVVEAVGPEARGVAVGDPVILSWNPRCGACFYCDRDLPILCETYLANGPAAFGFDGAPKARATGGADLSQLMYLGAFAEYCVVRDQQAVPIPREMPFDRAALIGCGVMTGVGAAINVARVRPGMSVMVIGCGAVGLAAIQGAALAGAETIVAVDLRPGRLAAAAEMGATHLANVNAAEAAPAAVARDLTGGRGVDVVLESAGNQPAFRLSVEAVRPGGQVVWLGKTGVDEDVAFRWGSLMQEKRIRRSSYGDARPARDFPFLCRAYLDGRLRLDGLISERIGLEDINQGFARLAAGETIRSVIVFD</sequence>
<evidence type="ECO:0000256" key="5">
    <source>
        <dbReference type="ARBA" id="ARBA00023027"/>
    </source>
</evidence>
<dbReference type="EMBL" id="QFPW01000012">
    <property type="protein sequence ID" value="PZQ48433.1"/>
    <property type="molecule type" value="Genomic_DNA"/>
</dbReference>
<dbReference type="PANTHER" id="PTHR43880:SF12">
    <property type="entry name" value="ALCOHOL DEHYDROGENASE CLASS-3"/>
    <property type="match status" value="1"/>
</dbReference>
<dbReference type="GO" id="GO:0008270">
    <property type="term" value="F:zinc ion binding"/>
    <property type="evidence" value="ECO:0007669"/>
    <property type="project" value="InterPro"/>
</dbReference>
<dbReference type="Gene3D" id="3.90.180.10">
    <property type="entry name" value="Medium-chain alcohol dehydrogenases, catalytic domain"/>
    <property type="match status" value="1"/>
</dbReference>
<evidence type="ECO:0000256" key="3">
    <source>
        <dbReference type="ARBA" id="ARBA00022833"/>
    </source>
</evidence>
<keyword evidence="2 6" id="KW-0479">Metal-binding</keyword>
<evidence type="ECO:0000313" key="8">
    <source>
        <dbReference type="EMBL" id="PZQ48433.1"/>
    </source>
</evidence>
<dbReference type="PROSITE" id="PS00059">
    <property type="entry name" value="ADH_ZINC"/>
    <property type="match status" value="1"/>
</dbReference>
<feature type="domain" description="Enoyl reductase (ER)" evidence="7">
    <location>
        <begin position="6"/>
        <end position="367"/>
    </location>
</feature>
<dbReference type="GO" id="GO:0005829">
    <property type="term" value="C:cytosol"/>
    <property type="evidence" value="ECO:0007669"/>
    <property type="project" value="TreeGrafter"/>
</dbReference>
<dbReference type="SMART" id="SM00829">
    <property type="entry name" value="PKS_ER"/>
    <property type="match status" value="1"/>
</dbReference>
<evidence type="ECO:0000256" key="1">
    <source>
        <dbReference type="ARBA" id="ARBA00001947"/>
    </source>
</evidence>
<dbReference type="SUPFAM" id="SSF51735">
    <property type="entry name" value="NAD(P)-binding Rossmann-fold domains"/>
    <property type="match status" value="1"/>
</dbReference>
<dbReference type="Pfam" id="PF00107">
    <property type="entry name" value="ADH_zinc_N"/>
    <property type="match status" value="1"/>
</dbReference>
<proteinExistence type="inferred from homology"/>
<dbReference type="InterPro" id="IPR011032">
    <property type="entry name" value="GroES-like_sf"/>
</dbReference>
<dbReference type="InterPro" id="IPR002328">
    <property type="entry name" value="ADH_Zn_CS"/>
</dbReference>
<keyword evidence="4" id="KW-0560">Oxidoreductase</keyword>
<dbReference type="GO" id="GO:0046294">
    <property type="term" value="P:formaldehyde catabolic process"/>
    <property type="evidence" value="ECO:0007669"/>
    <property type="project" value="TreeGrafter"/>
</dbReference>
<gene>
    <name evidence="8" type="ORF">DI556_14580</name>
</gene>
<evidence type="ECO:0000256" key="4">
    <source>
        <dbReference type="ARBA" id="ARBA00023002"/>
    </source>
</evidence>